<accession>A0A2A2LX72</accession>
<dbReference type="Proteomes" id="UP000218231">
    <property type="component" value="Unassembled WGS sequence"/>
</dbReference>
<sequence>MQTAGCYREAAPRRLSTLPQAIWQDAKKTNRLKDKREERWSSEMTARSKMWAGLHSAGATIIRPSLTHVWQRTPPSSSLSLPCFVWTLPYGHAL</sequence>
<evidence type="ECO:0000313" key="1">
    <source>
        <dbReference type="EMBL" id="PAV90834.1"/>
    </source>
</evidence>
<keyword evidence="2" id="KW-1185">Reference proteome</keyword>
<name>A0A2A2LX72_9BILA</name>
<dbReference type="AlphaFoldDB" id="A0A2A2LX72"/>
<gene>
    <name evidence="1" type="ORF">WR25_06271</name>
</gene>
<dbReference type="EMBL" id="LIAE01006351">
    <property type="protein sequence ID" value="PAV90834.1"/>
    <property type="molecule type" value="Genomic_DNA"/>
</dbReference>
<reference evidence="1 2" key="1">
    <citation type="journal article" date="2017" name="Curr. Biol.">
        <title>Genome architecture and evolution of a unichromosomal asexual nematode.</title>
        <authorList>
            <person name="Fradin H."/>
            <person name="Zegar C."/>
            <person name="Gutwein M."/>
            <person name="Lucas J."/>
            <person name="Kovtun M."/>
            <person name="Corcoran D."/>
            <person name="Baugh L.R."/>
            <person name="Kiontke K."/>
            <person name="Gunsalus K."/>
            <person name="Fitch D.H."/>
            <person name="Piano F."/>
        </authorList>
    </citation>
    <scope>NUCLEOTIDE SEQUENCE [LARGE SCALE GENOMIC DNA]</scope>
    <source>
        <strain evidence="1">PF1309</strain>
    </source>
</reference>
<protein>
    <submittedName>
        <fullName evidence="1">Uncharacterized protein</fullName>
    </submittedName>
</protein>
<comment type="caution">
    <text evidence="1">The sequence shown here is derived from an EMBL/GenBank/DDBJ whole genome shotgun (WGS) entry which is preliminary data.</text>
</comment>
<proteinExistence type="predicted"/>
<evidence type="ECO:0000313" key="2">
    <source>
        <dbReference type="Proteomes" id="UP000218231"/>
    </source>
</evidence>
<organism evidence="1 2">
    <name type="scientific">Diploscapter pachys</name>
    <dbReference type="NCBI Taxonomy" id="2018661"/>
    <lineage>
        <taxon>Eukaryota</taxon>
        <taxon>Metazoa</taxon>
        <taxon>Ecdysozoa</taxon>
        <taxon>Nematoda</taxon>
        <taxon>Chromadorea</taxon>
        <taxon>Rhabditida</taxon>
        <taxon>Rhabditina</taxon>
        <taxon>Rhabditomorpha</taxon>
        <taxon>Rhabditoidea</taxon>
        <taxon>Rhabditidae</taxon>
        <taxon>Diploscapter</taxon>
    </lineage>
</organism>